<gene>
    <name evidence="2" type="ORF">KFE25_004237</name>
</gene>
<protein>
    <submittedName>
        <fullName evidence="2">Uncharacterized protein</fullName>
    </submittedName>
</protein>
<feature type="region of interest" description="Disordered" evidence="1">
    <location>
        <begin position="88"/>
        <end position="114"/>
    </location>
</feature>
<name>A0A8J6C8Y5_DIALT</name>
<comment type="caution">
    <text evidence="2">The sequence shown here is derived from an EMBL/GenBank/DDBJ whole genome shotgun (WGS) entry which is preliminary data.</text>
</comment>
<dbReference type="OMA" id="MFQWASA"/>
<dbReference type="Proteomes" id="UP000751190">
    <property type="component" value="Unassembled WGS sequence"/>
</dbReference>
<dbReference type="PANTHER" id="PTHR33504">
    <property type="entry name" value="NADH DEHYDROGENASE (UBIQUINONE) 1 BETA SUBCOMPLEX, 4"/>
    <property type="match status" value="1"/>
</dbReference>
<sequence length="486" mass="54880">MSSRLDGEGAMRYMLSLAWRRLEASPASSSWSLTFQTRSIAMQRHVRLRQQESLGTIALQLSAVEIQRYWRRHAVRVRRRLGGRARARARDTAGRLAGAPGAPARRARGASGSPSHLEIDLVSKFLDAKQATRDTERRGALTYRDWCASRIQAWWRMRPLRRAWLARRWAVFFVAARSVQRWWLDHLLAQVTALRGLGDNPRHAAARRIQRCWRGMSSKRVMVYFVNLIKFREQGNPARLLRSVNPREAGLLDAATGAHVRFRLGGLDWPPKVYYKIYTHAAVTDICAYAPRDYTRAKQLPPRKLHNKPPPGERRAAETREGWYSRVENNGWRPVQESLLRELDHVTVSTSAKPVSFAPTRMQRREDVLQRRRQKKLAWLQAMYLNRGAAHTSGAGAAAAGADDGADGHDVDALLQWTDELDFDGYYNNWLTLATTGRAKPAGISNLEDLEDSLFEADAAGAAGAYAAYEHEDGEGWPGEPLSAGR</sequence>
<feature type="compositionally biased region" description="Low complexity" evidence="1">
    <location>
        <begin position="94"/>
        <end position="114"/>
    </location>
</feature>
<dbReference type="EMBL" id="JAGTXO010000046">
    <property type="protein sequence ID" value="KAG8458903.1"/>
    <property type="molecule type" value="Genomic_DNA"/>
</dbReference>
<accession>A0A8J6C8Y5</accession>
<organism evidence="2 3">
    <name type="scientific">Diacronema lutheri</name>
    <name type="common">Unicellular marine alga</name>
    <name type="synonym">Monochrysis lutheri</name>
    <dbReference type="NCBI Taxonomy" id="2081491"/>
    <lineage>
        <taxon>Eukaryota</taxon>
        <taxon>Haptista</taxon>
        <taxon>Haptophyta</taxon>
        <taxon>Pavlovophyceae</taxon>
        <taxon>Pavlovales</taxon>
        <taxon>Pavlovaceae</taxon>
        <taxon>Diacronema</taxon>
    </lineage>
</organism>
<feature type="region of interest" description="Disordered" evidence="1">
    <location>
        <begin position="298"/>
        <end position="319"/>
    </location>
</feature>
<reference evidence="2" key="1">
    <citation type="submission" date="2021-05" db="EMBL/GenBank/DDBJ databases">
        <title>The genome of the haptophyte Pavlova lutheri (Diacronema luteri, Pavlovales) - a model for lipid biosynthesis in eukaryotic algae.</title>
        <authorList>
            <person name="Hulatt C.J."/>
            <person name="Posewitz M.C."/>
        </authorList>
    </citation>
    <scope>NUCLEOTIDE SEQUENCE</scope>
    <source>
        <strain evidence="2">NIVA-4/92</strain>
    </source>
</reference>
<proteinExistence type="predicted"/>
<keyword evidence="3" id="KW-1185">Reference proteome</keyword>
<evidence type="ECO:0000256" key="1">
    <source>
        <dbReference type="SAM" id="MobiDB-lite"/>
    </source>
</evidence>
<dbReference type="AlphaFoldDB" id="A0A8J6C8Y5"/>
<dbReference type="PANTHER" id="PTHR33504:SF2">
    <property type="entry name" value="PROTEIN MFI"/>
    <property type="match status" value="1"/>
</dbReference>
<evidence type="ECO:0000313" key="3">
    <source>
        <dbReference type="Proteomes" id="UP000751190"/>
    </source>
</evidence>
<dbReference type="OrthoDB" id="10253073at2759"/>
<evidence type="ECO:0000313" key="2">
    <source>
        <dbReference type="EMBL" id="KAG8458903.1"/>
    </source>
</evidence>